<keyword evidence="14" id="KW-1185">Reference proteome</keyword>
<dbReference type="GO" id="GO:0000417">
    <property type="term" value="C:HIR complex"/>
    <property type="evidence" value="ECO:0007669"/>
    <property type="project" value="TreeGrafter"/>
</dbReference>
<dbReference type="GO" id="GO:0000785">
    <property type="term" value="C:chromatin"/>
    <property type="evidence" value="ECO:0007669"/>
    <property type="project" value="TreeGrafter"/>
</dbReference>
<evidence type="ECO:0000256" key="7">
    <source>
        <dbReference type="ARBA" id="ARBA00023163"/>
    </source>
</evidence>
<dbReference type="InterPro" id="IPR055410">
    <property type="entry name" value="Beta-prop_CAF1B_HIR1"/>
</dbReference>
<evidence type="ECO:0000256" key="5">
    <source>
        <dbReference type="ARBA" id="ARBA00022853"/>
    </source>
</evidence>
<dbReference type="GO" id="GO:0031491">
    <property type="term" value="F:nucleosome binding"/>
    <property type="evidence" value="ECO:0007669"/>
    <property type="project" value="TreeGrafter"/>
</dbReference>
<evidence type="ECO:0000256" key="1">
    <source>
        <dbReference type="ARBA" id="ARBA00004123"/>
    </source>
</evidence>
<dbReference type="Pfam" id="PF07569">
    <property type="entry name" value="Hira"/>
    <property type="match status" value="1"/>
</dbReference>
<dbReference type="GO" id="GO:0006351">
    <property type="term" value="P:DNA-templated transcription"/>
    <property type="evidence" value="ECO:0007669"/>
    <property type="project" value="InterPro"/>
</dbReference>
<dbReference type="Pfam" id="PF09453">
    <property type="entry name" value="HIRA_B"/>
    <property type="match status" value="1"/>
</dbReference>
<dbReference type="PANTHER" id="PTHR13831">
    <property type="entry name" value="MEMBER OF THE HIR1 FAMILY OF WD-REPEAT PROTEINS"/>
    <property type="match status" value="1"/>
</dbReference>
<evidence type="ECO:0000259" key="12">
    <source>
        <dbReference type="Pfam" id="PF24105"/>
    </source>
</evidence>
<evidence type="ECO:0000256" key="4">
    <source>
        <dbReference type="ARBA" id="ARBA00022737"/>
    </source>
</evidence>
<proteinExistence type="inferred from homology"/>
<dbReference type="InterPro" id="IPR011494">
    <property type="entry name" value="HIRA-like_C"/>
</dbReference>
<comment type="caution">
    <text evidence="13">The sequence shown here is derived from an EMBL/GenBank/DDBJ whole genome shotgun (WGS) entry which is preliminary data.</text>
</comment>
<comment type="subcellular location">
    <subcellularLocation>
        <location evidence="1 10">Nucleus</location>
    </subcellularLocation>
</comment>
<dbReference type="Pfam" id="PF24105">
    <property type="entry name" value="Beta-prop_CAF1B_HIR1"/>
    <property type="match status" value="1"/>
</dbReference>
<keyword evidence="6 10" id="KW-0805">Transcription regulation</keyword>
<dbReference type="SUPFAM" id="SSF50969">
    <property type="entry name" value="YVTN repeat-like/Quinoprotein amine dehydrogenase"/>
    <property type="match status" value="1"/>
</dbReference>
<dbReference type="PROSITE" id="PS50082">
    <property type="entry name" value="WD_REPEATS_2"/>
    <property type="match status" value="4"/>
</dbReference>
<dbReference type="PROSITE" id="PS50294">
    <property type="entry name" value="WD_REPEATS_REGION"/>
    <property type="match status" value="4"/>
</dbReference>
<dbReference type="InterPro" id="IPR015943">
    <property type="entry name" value="WD40/YVTN_repeat-like_dom_sf"/>
</dbReference>
<keyword evidence="10" id="KW-0678">Repressor</keyword>
<dbReference type="GO" id="GO:0006355">
    <property type="term" value="P:regulation of DNA-templated transcription"/>
    <property type="evidence" value="ECO:0007669"/>
    <property type="project" value="InterPro"/>
</dbReference>
<evidence type="ECO:0000256" key="6">
    <source>
        <dbReference type="ARBA" id="ARBA00023015"/>
    </source>
</evidence>
<comment type="similarity">
    <text evidence="2 10">Belongs to the WD repeat HIR1 family.</text>
</comment>
<reference evidence="13" key="1">
    <citation type="submission" date="2021-06" db="EMBL/GenBank/DDBJ databases">
        <authorList>
            <person name="Kallberg Y."/>
            <person name="Tangrot J."/>
            <person name="Rosling A."/>
        </authorList>
    </citation>
    <scope>NUCLEOTIDE SEQUENCE</scope>
    <source>
        <strain evidence="13">87-6 pot B 2015</strain>
    </source>
</reference>
<comment type="function">
    <text evidence="10">Required for replication-independent chromatin assembly and for the periodic repression of histone gene transcription during the cell cycle.</text>
</comment>
<evidence type="ECO:0000256" key="8">
    <source>
        <dbReference type="ARBA" id="ARBA00023242"/>
    </source>
</evidence>
<keyword evidence="4 10" id="KW-0677">Repeat</keyword>
<keyword evidence="8 10" id="KW-0539">Nucleus</keyword>
<keyword evidence="7 10" id="KW-0804">Transcription</keyword>
<dbReference type="Proteomes" id="UP000789375">
    <property type="component" value="Unassembled WGS sequence"/>
</dbReference>
<dbReference type="InterPro" id="IPR031120">
    <property type="entry name" value="HIR1-like"/>
</dbReference>
<dbReference type="InterPro" id="IPR011044">
    <property type="entry name" value="Quino_amine_DH_bsu"/>
</dbReference>
<dbReference type="PANTHER" id="PTHR13831:SF0">
    <property type="entry name" value="PROTEIN HIRA"/>
    <property type="match status" value="1"/>
</dbReference>
<dbReference type="GO" id="GO:0006338">
    <property type="term" value="P:chromatin remodeling"/>
    <property type="evidence" value="ECO:0007669"/>
    <property type="project" value="InterPro"/>
</dbReference>
<keyword evidence="3 9" id="KW-0853">WD repeat</keyword>
<keyword evidence="5 10" id="KW-0156">Chromatin regulator</keyword>
<dbReference type="SUPFAM" id="SSF50978">
    <property type="entry name" value="WD40 repeat-like"/>
    <property type="match status" value="1"/>
</dbReference>
<evidence type="ECO:0000256" key="10">
    <source>
        <dbReference type="RuleBase" id="RU364014"/>
    </source>
</evidence>
<evidence type="ECO:0000256" key="2">
    <source>
        <dbReference type="ARBA" id="ARBA00007306"/>
    </source>
</evidence>
<evidence type="ECO:0000313" key="14">
    <source>
        <dbReference type="Proteomes" id="UP000789375"/>
    </source>
</evidence>
<gene>
    <name evidence="13" type="ORF">FMOSSE_LOCUS5993</name>
</gene>
<dbReference type="InterPro" id="IPR001680">
    <property type="entry name" value="WD40_rpt"/>
</dbReference>
<dbReference type="InterPro" id="IPR019015">
    <property type="entry name" value="HIRA_B_motif"/>
</dbReference>
<organism evidence="13 14">
    <name type="scientific">Funneliformis mosseae</name>
    <name type="common">Endomycorrhizal fungus</name>
    <name type="synonym">Glomus mosseae</name>
    <dbReference type="NCBI Taxonomy" id="27381"/>
    <lineage>
        <taxon>Eukaryota</taxon>
        <taxon>Fungi</taxon>
        <taxon>Fungi incertae sedis</taxon>
        <taxon>Mucoromycota</taxon>
        <taxon>Glomeromycotina</taxon>
        <taxon>Glomeromycetes</taxon>
        <taxon>Glomerales</taxon>
        <taxon>Glomeraceae</taxon>
        <taxon>Funneliformis</taxon>
    </lineage>
</organism>
<feature type="repeat" description="WD" evidence="9">
    <location>
        <begin position="68"/>
        <end position="101"/>
    </location>
</feature>
<dbReference type="GO" id="GO:0005634">
    <property type="term" value="C:nucleus"/>
    <property type="evidence" value="ECO:0007669"/>
    <property type="project" value="UniProtKB-SubCell"/>
</dbReference>
<dbReference type="SMART" id="SM00320">
    <property type="entry name" value="WD40"/>
    <property type="match status" value="6"/>
</dbReference>
<protein>
    <recommendedName>
        <fullName evidence="10">Protein HIR</fullName>
    </recommendedName>
</protein>
<dbReference type="Gene3D" id="2.130.10.10">
    <property type="entry name" value="YVTN repeat-like/Quinoprotein amine dehydrogenase"/>
    <property type="match status" value="2"/>
</dbReference>
<evidence type="ECO:0000259" key="11">
    <source>
        <dbReference type="Pfam" id="PF07569"/>
    </source>
</evidence>
<evidence type="ECO:0000256" key="9">
    <source>
        <dbReference type="PROSITE-ProRule" id="PRU00221"/>
    </source>
</evidence>
<feature type="repeat" description="WD" evidence="9">
    <location>
        <begin position="131"/>
        <end position="172"/>
    </location>
</feature>
<feature type="domain" description="Protein HIRA-like C-terminal" evidence="11">
    <location>
        <begin position="674"/>
        <end position="881"/>
    </location>
</feature>
<name>A0A9N9AQK0_FUNMO</name>
<feature type="repeat" description="WD" evidence="9">
    <location>
        <begin position="173"/>
        <end position="204"/>
    </location>
</feature>
<feature type="domain" description="CAF1B/HIR1 beta-propeller" evidence="12">
    <location>
        <begin position="19"/>
        <end position="367"/>
    </location>
</feature>
<feature type="repeat" description="WD" evidence="9">
    <location>
        <begin position="14"/>
        <end position="46"/>
    </location>
</feature>
<dbReference type="CDD" id="cd00200">
    <property type="entry name" value="WD40"/>
    <property type="match status" value="1"/>
</dbReference>
<accession>A0A9N9AQK0</accession>
<dbReference type="AlphaFoldDB" id="A0A9N9AQK0"/>
<evidence type="ECO:0000313" key="13">
    <source>
        <dbReference type="EMBL" id="CAG8541344.1"/>
    </source>
</evidence>
<sequence length="949" mass="103912">MHLAKPSWLAHLDDKNQRTSIFSIHVHPDGTRIATGGLDNKIKLWSTLPITDGSKALDPNVPNLLCTLGLHNGSVLCVRWSNKDGRYLASGSDDQLLLIWEWDKSTEGWAGGSVFGSGEQNIENWKVIRRLTGHQSDVVDLAWSRDNTYLASCGLDNLVFIWDGRTFEKLHKLDMHQGFVKGVTWDPVGEFLATESDDKTVKVWRTSDWKIQAEISEPYASSPTTTFYRRLSWSPDGSHVATANGAQGPVPVAAIFNRGEWKPDVSLVGHDSAIEVVSFNPVIFMIPESDDADPESPESASVGSVCAVGSQDHSISVWVTRNARPLFVCQKPFDHSVLDLAWSPDGTHLYACSYDGTVVVLQFLNNEFGTRLSMDEHDKILAKYGFVPKDPIILENTTQLSMEGALAIANKNSSSGRIAALMSDNQELPSSPPIVISDTVDKKGNFGSPSSAPSQTITLTKDGKKRIQPQFIRGLTSSPGAPLRPPMLMQTDNISSPTMNGNISSAAVFSQLQQRPLILDQTSGLDAPSRSLPAGGIPTLLIGNKRKESFASEIASQSNKRQSFGKSRADSVIETEGHVLRSGLVPPSVTMSQVRLASHKVKDYLAKERLDGTTLKLECFNNSAKGPSQIVCTRGKVMVWVDFVPSSIILLTGHSQYSAVACEDGSLFIYSSAGRRLLPVIMLESAASFLEICREYLLCITQTGLISIWDLRNLKATVGSVSTAPILQAATLSSEDFHTAASIISACVRPNGVPLLVTNLNEAWSYHLDMKTWVRVYDPRYSTQDPSNSETSEVVDGSILASLESMARQRGGNIGSLAYLRYPGGKDTQGKAHVIGHLENQLVSAEMVNSPTEYKRLLFTYAQQLADEGAEFRLHEICMMLLGPINGQDSINNNQTLSNWDPFIMVTLANGMSKRQLLKEILPVLSANRTLQRHVTEYGDALKKILKID</sequence>
<dbReference type="EMBL" id="CAJVPP010001212">
    <property type="protein sequence ID" value="CAG8541344.1"/>
    <property type="molecule type" value="Genomic_DNA"/>
</dbReference>
<evidence type="ECO:0000256" key="3">
    <source>
        <dbReference type="ARBA" id="ARBA00022574"/>
    </source>
</evidence>
<dbReference type="InterPro" id="IPR036322">
    <property type="entry name" value="WD40_repeat_dom_sf"/>
</dbReference>